<dbReference type="CDD" id="cd02440">
    <property type="entry name" value="AdoMet_MTases"/>
    <property type="match status" value="1"/>
</dbReference>
<dbReference type="Pfam" id="PF13649">
    <property type="entry name" value="Methyltransf_25"/>
    <property type="match status" value="1"/>
</dbReference>
<protein>
    <submittedName>
        <fullName evidence="2">Class I SAM-dependent methyltransferase</fullName>
    </submittedName>
</protein>
<dbReference type="GO" id="GO:0032259">
    <property type="term" value="P:methylation"/>
    <property type="evidence" value="ECO:0007669"/>
    <property type="project" value="UniProtKB-KW"/>
</dbReference>
<dbReference type="AlphaFoldDB" id="A0A3B7MUN1"/>
<dbReference type="SUPFAM" id="SSF53335">
    <property type="entry name" value="S-adenosyl-L-methionine-dependent methyltransferases"/>
    <property type="match status" value="1"/>
</dbReference>
<organism evidence="2 3">
    <name type="scientific">Paraflavitalea soli</name>
    <dbReference type="NCBI Taxonomy" id="2315862"/>
    <lineage>
        <taxon>Bacteria</taxon>
        <taxon>Pseudomonadati</taxon>
        <taxon>Bacteroidota</taxon>
        <taxon>Chitinophagia</taxon>
        <taxon>Chitinophagales</taxon>
        <taxon>Chitinophagaceae</taxon>
        <taxon>Paraflavitalea</taxon>
    </lineage>
</organism>
<dbReference type="InterPro" id="IPR041698">
    <property type="entry name" value="Methyltransf_25"/>
</dbReference>
<evidence type="ECO:0000313" key="3">
    <source>
        <dbReference type="Proteomes" id="UP000263900"/>
    </source>
</evidence>
<dbReference type="OrthoDB" id="9770553at2"/>
<dbReference type="GO" id="GO:0008168">
    <property type="term" value="F:methyltransferase activity"/>
    <property type="evidence" value="ECO:0007669"/>
    <property type="project" value="UniProtKB-KW"/>
</dbReference>
<name>A0A3B7MUN1_9BACT</name>
<evidence type="ECO:0000259" key="1">
    <source>
        <dbReference type="Pfam" id="PF13649"/>
    </source>
</evidence>
<keyword evidence="2" id="KW-0808">Transferase</keyword>
<gene>
    <name evidence="2" type="ORF">D3H65_25315</name>
</gene>
<dbReference type="InterPro" id="IPR029063">
    <property type="entry name" value="SAM-dependent_MTases_sf"/>
</dbReference>
<keyword evidence="3" id="KW-1185">Reference proteome</keyword>
<dbReference type="Proteomes" id="UP000263900">
    <property type="component" value="Chromosome"/>
</dbReference>
<sequence>MMKKLFKLVCPPVLILAGKKAQSLFLKPNSLRYYRPANEDSQELDVYWTDQMANQLEEWGRGHTWNEIECLLVNCSGKVLDIACGTGVNILEMLRFNNLDIYGFDISDFLIKRAIGKGIDPSKLKVADATKTDYLDNEFDFSYSIGSLEHFTEEGIDLFLKEASRYTSKASFHMIPVSESTKDEGWMRTNQSFHNNSVEWWLAKYKKHFREVHVINSAWKDPGLSVGKWFICNK</sequence>
<proteinExistence type="predicted"/>
<feature type="domain" description="Methyltransferase" evidence="1">
    <location>
        <begin position="79"/>
        <end position="167"/>
    </location>
</feature>
<reference evidence="2 3" key="1">
    <citation type="submission" date="2018-09" db="EMBL/GenBank/DDBJ databases">
        <title>Genome sequencing of strain 6GH32-13.</title>
        <authorList>
            <person name="Weon H.-Y."/>
            <person name="Heo J."/>
            <person name="Kwon S.-W."/>
        </authorList>
    </citation>
    <scope>NUCLEOTIDE SEQUENCE [LARGE SCALE GENOMIC DNA]</scope>
    <source>
        <strain evidence="2 3">5GH32-13</strain>
    </source>
</reference>
<keyword evidence="2" id="KW-0489">Methyltransferase</keyword>
<evidence type="ECO:0000313" key="2">
    <source>
        <dbReference type="EMBL" id="AXY77093.1"/>
    </source>
</evidence>
<dbReference type="EMBL" id="CP032157">
    <property type="protein sequence ID" value="AXY77093.1"/>
    <property type="molecule type" value="Genomic_DNA"/>
</dbReference>
<accession>A0A3B7MUN1</accession>
<dbReference type="Gene3D" id="3.40.50.150">
    <property type="entry name" value="Vaccinia Virus protein VP39"/>
    <property type="match status" value="1"/>
</dbReference>
<dbReference type="KEGG" id="pseg:D3H65_25315"/>